<evidence type="ECO:0000313" key="2">
    <source>
        <dbReference type="Proteomes" id="UP000287224"/>
    </source>
</evidence>
<sequence length="71" mass="8103">MGRSEWLDPLLSPDAWGRFAASRGKPGTNPQKKPAFIILRAGLFYQRADFLMKIFSTPCKKCVWHIHQLDG</sequence>
<proteinExistence type="predicted"/>
<comment type="caution">
    <text evidence="1">The sequence shown here is derived from an EMBL/GenBank/DDBJ whole genome shotgun (WGS) entry which is preliminary data.</text>
</comment>
<evidence type="ECO:0000313" key="1">
    <source>
        <dbReference type="EMBL" id="GCE06074.1"/>
    </source>
</evidence>
<name>A0A401ZGR1_9CHLR</name>
<dbReference type="Proteomes" id="UP000287224">
    <property type="component" value="Unassembled WGS sequence"/>
</dbReference>
<protein>
    <submittedName>
        <fullName evidence="1">Uncharacterized protein</fullName>
    </submittedName>
</protein>
<dbReference type="AlphaFoldDB" id="A0A401ZGR1"/>
<keyword evidence="2" id="KW-1185">Reference proteome</keyword>
<accession>A0A401ZGR1</accession>
<organism evidence="1 2">
    <name type="scientific">Dictyobacter aurantiacus</name>
    <dbReference type="NCBI Taxonomy" id="1936993"/>
    <lineage>
        <taxon>Bacteria</taxon>
        <taxon>Bacillati</taxon>
        <taxon>Chloroflexota</taxon>
        <taxon>Ktedonobacteria</taxon>
        <taxon>Ktedonobacterales</taxon>
        <taxon>Dictyobacteraceae</taxon>
        <taxon>Dictyobacter</taxon>
    </lineage>
</organism>
<reference evidence="2" key="1">
    <citation type="submission" date="2018-12" db="EMBL/GenBank/DDBJ databases">
        <title>Tengunoibacter tsumagoiensis gen. nov., sp. nov., Dictyobacter kobayashii sp. nov., D. alpinus sp. nov., and D. joshuensis sp. nov. and description of Dictyobacteraceae fam. nov. within the order Ktedonobacterales isolated from Tengu-no-mugimeshi.</title>
        <authorList>
            <person name="Wang C.M."/>
            <person name="Zheng Y."/>
            <person name="Sakai Y."/>
            <person name="Toyoda A."/>
            <person name="Minakuchi Y."/>
            <person name="Abe K."/>
            <person name="Yokota A."/>
            <person name="Yabe S."/>
        </authorList>
    </citation>
    <scope>NUCLEOTIDE SEQUENCE [LARGE SCALE GENOMIC DNA]</scope>
    <source>
        <strain evidence="2">S-27</strain>
    </source>
</reference>
<dbReference type="EMBL" id="BIFQ01000001">
    <property type="protein sequence ID" value="GCE06074.1"/>
    <property type="molecule type" value="Genomic_DNA"/>
</dbReference>
<gene>
    <name evidence="1" type="ORF">KDAU_34030</name>
</gene>